<dbReference type="CDD" id="cd03768">
    <property type="entry name" value="SR_ResInv"/>
    <property type="match status" value="1"/>
</dbReference>
<dbReference type="PROSITE" id="PS00398">
    <property type="entry name" value="RECOMBINASES_2"/>
    <property type="match status" value="1"/>
</dbReference>
<evidence type="ECO:0000256" key="1">
    <source>
        <dbReference type="ARBA" id="ARBA00009913"/>
    </source>
</evidence>
<protein>
    <submittedName>
        <fullName evidence="6">Recombinase family protein</fullName>
    </submittedName>
</protein>
<evidence type="ECO:0000256" key="2">
    <source>
        <dbReference type="ARBA" id="ARBA00022908"/>
    </source>
</evidence>
<gene>
    <name evidence="6" type="ORF">ACFOOR_06570</name>
</gene>
<comment type="caution">
    <text evidence="6">The sequence shown here is derived from an EMBL/GenBank/DDBJ whole genome shotgun (WGS) entry which is preliminary data.</text>
</comment>
<sequence>MLIGYARTSTADQEAGLEAQERDLRAAGAERLFSEKVSSVATREALSDALDYLRDGDVLLVTKLDRLARSIRDLMEIVETIRAKGAALRILAMDLDTSTATGKLMLGILGSVAEFEREIMLERQREGIAKARAAGKYKGRTPTARRKADEVLQLLAEGRTEVEAAELLGISRSSVQRIKRSASSKAAA</sequence>
<dbReference type="InterPro" id="IPR036162">
    <property type="entry name" value="Resolvase-like_N_sf"/>
</dbReference>
<dbReference type="Pfam" id="PF13384">
    <property type="entry name" value="HTH_23"/>
    <property type="match status" value="1"/>
</dbReference>
<dbReference type="Pfam" id="PF00239">
    <property type="entry name" value="Resolvase"/>
    <property type="match status" value="1"/>
</dbReference>
<dbReference type="EMBL" id="JBHRSV010000008">
    <property type="protein sequence ID" value="MFC2925764.1"/>
    <property type="molecule type" value="Genomic_DNA"/>
</dbReference>
<keyword evidence="3" id="KW-0238">DNA-binding</keyword>
<evidence type="ECO:0000313" key="6">
    <source>
        <dbReference type="EMBL" id="MFC2925764.1"/>
    </source>
</evidence>
<dbReference type="SUPFAM" id="SSF53041">
    <property type="entry name" value="Resolvase-like"/>
    <property type="match status" value="1"/>
</dbReference>
<dbReference type="SUPFAM" id="SSF46894">
    <property type="entry name" value="C-terminal effector domain of the bipartite response regulators"/>
    <property type="match status" value="1"/>
</dbReference>
<dbReference type="InterPro" id="IPR050639">
    <property type="entry name" value="SSR_resolvase"/>
</dbReference>
<keyword evidence="4" id="KW-0233">DNA recombination</keyword>
<dbReference type="RefSeq" id="WP_343165490.1">
    <property type="nucleotide sequence ID" value="NZ_JBHRSV010000008.1"/>
</dbReference>
<dbReference type="PANTHER" id="PTHR30461:SF26">
    <property type="entry name" value="RESOLVASE HOMOLOG YNEB"/>
    <property type="match status" value="1"/>
</dbReference>
<keyword evidence="2" id="KW-0229">DNA integration</keyword>
<dbReference type="SMART" id="SM00857">
    <property type="entry name" value="Resolvase"/>
    <property type="match status" value="1"/>
</dbReference>
<dbReference type="PANTHER" id="PTHR30461">
    <property type="entry name" value="DNA-INVERTASE FROM LAMBDOID PROPHAGE"/>
    <property type="match status" value="1"/>
</dbReference>
<dbReference type="InterPro" id="IPR006119">
    <property type="entry name" value="Resolv_N"/>
</dbReference>
<organism evidence="6 7">
    <name type="scientific">Hyphobacterium vulgare</name>
    <dbReference type="NCBI Taxonomy" id="1736751"/>
    <lineage>
        <taxon>Bacteria</taxon>
        <taxon>Pseudomonadati</taxon>
        <taxon>Pseudomonadota</taxon>
        <taxon>Alphaproteobacteria</taxon>
        <taxon>Maricaulales</taxon>
        <taxon>Maricaulaceae</taxon>
        <taxon>Hyphobacterium</taxon>
    </lineage>
</organism>
<name>A0ABV6ZWI8_9PROT</name>
<dbReference type="Gene3D" id="3.40.50.1390">
    <property type="entry name" value="Resolvase, N-terminal catalytic domain"/>
    <property type="match status" value="1"/>
</dbReference>
<dbReference type="InterPro" id="IPR016032">
    <property type="entry name" value="Sig_transdc_resp-reg_C-effctor"/>
</dbReference>
<reference evidence="7" key="1">
    <citation type="journal article" date="2019" name="Int. J. Syst. Evol. Microbiol.">
        <title>The Global Catalogue of Microorganisms (GCM) 10K type strain sequencing project: providing services to taxonomists for standard genome sequencing and annotation.</title>
        <authorList>
            <consortium name="The Broad Institute Genomics Platform"/>
            <consortium name="The Broad Institute Genome Sequencing Center for Infectious Disease"/>
            <person name="Wu L."/>
            <person name="Ma J."/>
        </authorList>
    </citation>
    <scope>NUCLEOTIDE SEQUENCE [LARGE SCALE GENOMIC DNA]</scope>
    <source>
        <strain evidence="7">KCTC 52487</strain>
    </source>
</reference>
<accession>A0ABV6ZWI8</accession>
<dbReference type="Proteomes" id="UP001595379">
    <property type="component" value="Unassembled WGS sequence"/>
</dbReference>
<evidence type="ECO:0000256" key="3">
    <source>
        <dbReference type="ARBA" id="ARBA00023125"/>
    </source>
</evidence>
<comment type="similarity">
    <text evidence="1">Belongs to the site-specific recombinase resolvase family.</text>
</comment>
<evidence type="ECO:0000259" key="5">
    <source>
        <dbReference type="PROSITE" id="PS51736"/>
    </source>
</evidence>
<evidence type="ECO:0000313" key="7">
    <source>
        <dbReference type="Proteomes" id="UP001595379"/>
    </source>
</evidence>
<proteinExistence type="inferred from homology"/>
<dbReference type="InterPro" id="IPR006118">
    <property type="entry name" value="Recombinase_CS"/>
</dbReference>
<evidence type="ECO:0000256" key="4">
    <source>
        <dbReference type="ARBA" id="ARBA00023172"/>
    </source>
</evidence>
<feature type="domain" description="Resolvase/invertase-type recombinase catalytic" evidence="5">
    <location>
        <begin position="1"/>
        <end position="135"/>
    </location>
</feature>
<keyword evidence="7" id="KW-1185">Reference proteome</keyword>
<dbReference type="PROSITE" id="PS51736">
    <property type="entry name" value="RECOMBINASES_3"/>
    <property type="match status" value="1"/>
</dbReference>